<name>A0A0R0KIQ2_SOYBN</name>
<protein>
    <submittedName>
        <fullName evidence="2 3">Uncharacterized protein</fullName>
    </submittedName>
</protein>
<dbReference type="Proteomes" id="UP000008827">
    <property type="component" value="Chromosome 3"/>
</dbReference>
<dbReference type="InParanoid" id="A0A0R0KIQ2"/>
<keyword evidence="4" id="KW-1185">Reference proteome</keyword>
<reference evidence="2 3" key="1">
    <citation type="journal article" date="2010" name="Nature">
        <title>Genome sequence of the palaeopolyploid soybean.</title>
        <authorList>
            <person name="Schmutz J."/>
            <person name="Cannon S.B."/>
            <person name="Schlueter J."/>
            <person name="Ma J."/>
            <person name="Mitros T."/>
            <person name="Nelson W."/>
            <person name="Hyten D.L."/>
            <person name="Song Q."/>
            <person name="Thelen J.J."/>
            <person name="Cheng J."/>
            <person name="Xu D."/>
            <person name="Hellsten U."/>
            <person name="May G.D."/>
            <person name="Yu Y."/>
            <person name="Sakurai T."/>
            <person name="Umezawa T."/>
            <person name="Bhattacharyya M.K."/>
            <person name="Sandhu D."/>
            <person name="Valliyodan B."/>
            <person name="Lindquist E."/>
            <person name="Peto M."/>
            <person name="Grant D."/>
            <person name="Shu S."/>
            <person name="Goodstein D."/>
            <person name="Barry K."/>
            <person name="Futrell-Griggs M."/>
            <person name="Abernathy B."/>
            <person name="Du J."/>
            <person name="Tian Z."/>
            <person name="Zhu L."/>
            <person name="Gill N."/>
            <person name="Joshi T."/>
            <person name="Libault M."/>
            <person name="Sethuraman A."/>
            <person name="Zhang X.-C."/>
            <person name="Shinozaki K."/>
            <person name="Nguyen H.T."/>
            <person name="Wing R.A."/>
            <person name="Cregan P."/>
            <person name="Specht J."/>
            <person name="Grimwood J."/>
            <person name="Rokhsar D."/>
            <person name="Stacey G."/>
            <person name="Shoemaker R.C."/>
            <person name="Jackson S.A."/>
        </authorList>
    </citation>
    <scope>NUCLEOTIDE SEQUENCE</scope>
    <source>
        <strain evidence="3">cv. Williams 82</strain>
        <tissue evidence="2">Callus</tissue>
    </source>
</reference>
<dbReference type="EnsemblPlants" id="KRH67005">
    <property type="protein sequence ID" value="KRH67005"/>
    <property type="gene ID" value="GLYMA_03G141100"/>
</dbReference>
<evidence type="ECO:0000313" key="4">
    <source>
        <dbReference type="Proteomes" id="UP000008827"/>
    </source>
</evidence>
<feature type="region of interest" description="Disordered" evidence="1">
    <location>
        <begin position="1"/>
        <end position="23"/>
    </location>
</feature>
<evidence type="ECO:0000256" key="1">
    <source>
        <dbReference type="SAM" id="MobiDB-lite"/>
    </source>
</evidence>
<reference evidence="3" key="2">
    <citation type="submission" date="2018-02" db="UniProtKB">
        <authorList>
            <consortium name="EnsemblPlants"/>
        </authorList>
    </citation>
    <scope>IDENTIFICATION</scope>
    <source>
        <strain evidence="3">Williams 82</strain>
    </source>
</reference>
<dbReference type="AlphaFoldDB" id="A0A0R0KIQ2"/>
<dbReference type="EMBL" id="CM000836">
    <property type="protein sequence ID" value="KRH67005.1"/>
    <property type="molecule type" value="Genomic_DNA"/>
</dbReference>
<gene>
    <name evidence="2" type="ORF">GLYMA_03G141100</name>
</gene>
<sequence>MLESSTLLQSRKPMSLGPHSSPEQAPVSFQLTIMFFLGFSFTTTPRGIPPASCRPGWWPQPPAPRRISGTRWPSGIFPAPGR</sequence>
<reference evidence="2" key="3">
    <citation type="submission" date="2018-07" db="EMBL/GenBank/DDBJ databases">
        <title>WGS assembly of Glycine max.</title>
        <authorList>
            <person name="Schmutz J."/>
            <person name="Cannon S."/>
            <person name="Schlueter J."/>
            <person name="Ma J."/>
            <person name="Mitros T."/>
            <person name="Nelson W."/>
            <person name="Hyten D."/>
            <person name="Song Q."/>
            <person name="Thelen J."/>
            <person name="Cheng J."/>
            <person name="Xu D."/>
            <person name="Hellsten U."/>
            <person name="May G."/>
            <person name="Yu Y."/>
            <person name="Sakurai T."/>
            <person name="Umezawa T."/>
            <person name="Bhattacharyya M."/>
            <person name="Sandhu D."/>
            <person name="Valliyodan B."/>
            <person name="Lindquist E."/>
            <person name="Peto M."/>
            <person name="Grant D."/>
            <person name="Shu S."/>
            <person name="Goodstein D."/>
            <person name="Barry K."/>
            <person name="Futrell-Griggs M."/>
            <person name="Abernathy B."/>
            <person name="Du J."/>
            <person name="Tian Z."/>
            <person name="Zhu L."/>
            <person name="Gill N."/>
            <person name="Joshi T."/>
            <person name="Libault M."/>
            <person name="Sethuraman A."/>
            <person name="Zhang X."/>
            <person name="Shinozaki K."/>
            <person name="Nguyen H."/>
            <person name="Wing R."/>
            <person name="Cregan P."/>
            <person name="Specht J."/>
            <person name="Grimwood J."/>
            <person name="Rokhsar D."/>
            <person name="Stacey G."/>
            <person name="Shoemaker R."/>
            <person name="Jackson S."/>
        </authorList>
    </citation>
    <scope>NUCLEOTIDE SEQUENCE</scope>
    <source>
        <tissue evidence="2">Callus</tissue>
    </source>
</reference>
<feature type="region of interest" description="Disordered" evidence="1">
    <location>
        <begin position="52"/>
        <end position="82"/>
    </location>
</feature>
<evidence type="ECO:0000313" key="3">
    <source>
        <dbReference type="EnsemblPlants" id="KRH67005"/>
    </source>
</evidence>
<proteinExistence type="predicted"/>
<evidence type="ECO:0000313" key="2">
    <source>
        <dbReference type="EMBL" id="KRH67005.1"/>
    </source>
</evidence>
<dbReference type="Gramene" id="KRH67005">
    <property type="protein sequence ID" value="KRH67005"/>
    <property type="gene ID" value="GLYMA_03G141100"/>
</dbReference>
<organism evidence="2">
    <name type="scientific">Glycine max</name>
    <name type="common">Soybean</name>
    <name type="synonym">Glycine hispida</name>
    <dbReference type="NCBI Taxonomy" id="3847"/>
    <lineage>
        <taxon>Eukaryota</taxon>
        <taxon>Viridiplantae</taxon>
        <taxon>Streptophyta</taxon>
        <taxon>Embryophyta</taxon>
        <taxon>Tracheophyta</taxon>
        <taxon>Spermatophyta</taxon>
        <taxon>Magnoliopsida</taxon>
        <taxon>eudicotyledons</taxon>
        <taxon>Gunneridae</taxon>
        <taxon>Pentapetalae</taxon>
        <taxon>rosids</taxon>
        <taxon>fabids</taxon>
        <taxon>Fabales</taxon>
        <taxon>Fabaceae</taxon>
        <taxon>Papilionoideae</taxon>
        <taxon>50 kb inversion clade</taxon>
        <taxon>NPAAA clade</taxon>
        <taxon>indigoferoid/millettioid clade</taxon>
        <taxon>Phaseoleae</taxon>
        <taxon>Glycine</taxon>
        <taxon>Glycine subgen. Soja</taxon>
    </lineage>
</organism>
<accession>A0A0R0KIQ2</accession>